<dbReference type="OrthoDB" id="3794793at2759"/>
<protein>
    <submittedName>
        <fullName evidence="2">Uncharacterized protein</fullName>
    </submittedName>
</protein>
<dbReference type="InterPro" id="IPR008701">
    <property type="entry name" value="NPP1"/>
</dbReference>
<keyword evidence="3" id="KW-1185">Reference proteome</keyword>
<dbReference type="Pfam" id="PF05630">
    <property type="entry name" value="NPP1"/>
    <property type="match status" value="1"/>
</dbReference>
<feature type="chain" id="PRO_5025509014" evidence="1">
    <location>
        <begin position="23"/>
        <end position="312"/>
    </location>
</feature>
<accession>A0A6A6TWS3</accession>
<evidence type="ECO:0000313" key="2">
    <source>
        <dbReference type="EMBL" id="KAF2664509.1"/>
    </source>
</evidence>
<dbReference type="Proteomes" id="UP000799302">
    <property type="component" value="Unassembled WGS sequence"/>
</dbReference>
<organism evidence="2 3">
    <name type="scientific">Microthyrium microscopicum</name>
    <dbReference type="NCBI Taxonomy" id="703497"/>
    <lineage>
        <taxon>Eukaryota</taxon>
        <taxon>Fungi</taxon>
        <taxon>Dikarya</taxon>
        <taxon>Ascomycota</taxon>
        <taxon>Pezizomycotina</taxon>
        <taxon>Dothideomycetes</taxon>
        <taxon>Dothideomycetes incertae sedis</taxon>
        <taxon>Microthyriales</taxon>
        <taxon>Microthyriaceae</taxon>
        <taxon>Microthyrium</taxon>
    </lineage>
</organism>
<dbReference type="AlphaFoldDB" id="A0A6A6TWS3"/>
<keyword evidence="1" id="KW-0732">Signal</keyword>
<gene>
    <name evidence="2" type="ORF">BT63DRAFT_483213</name>
</gene>
<evidence type="ECO:0000313" key="3">
    <source>
        <dbReference type="Proteomes" id="UP000799302"/>
    </source>
</evidence>
<evidence type="ECO:0000256" key="1">
    <source>
        <dbReference type="SAM" id="SignalP"/>
    </source>
</evidence>
<feature type="signal peptide" evidence="1">
    <location>
        <begin position="1"/>
        <end position="22"/>
    </location>
</feature>
<reference evidence="2" key="1">
    <citation type="journal article" date="2020" name="Stud. Mycol.">
        <title>101 Dothideomycetes genomes: a test case for predicting lifestyles and emergence of pathogens.</title>
        <authorList>
            <person name="Haridas S."/>
            <person name="Albert R."/>
            <person name="Binder M."/>
            <person name="Bloem J."/>
            <person name="Labutti K."/>
            <person name="Salamov A."/>
            <person name="Andreopoulos B."/>
            <person name="Baker S."/>
            <person name="Barry K."/>
            <person name="Bills G."/>
            <person name="Bluhm B."/>
            <person name="Cannon C."/>
            <person name="Castanera R."/>
            <person name="Culley D."/>
            <person name="Daum C."/>
            <person name="Ezra D."/>
            <person name="Gonzalez J."/>
            <person name="Henrissat B."/>
            <person name="Kuo A."/>
            <person name="Liang C."/>
            <person name="Lipzen A."/>
            <person name="Lutzoni F."/>
            <person name="Magnuson J."/>
            <person name="Mondo S."/>
            <person name="Nolan M."/>
            <person name="Ohm R."/>
            <person name="Pangilinan J."/>
            <person name="Park H.-J."/>
            <person name="Ramirez L."/>
            <person name="Alfaro M."/>
            <person name="Sun H."/>
            <person name="Tritt A."/>
            <person name="Yoshinaga Y."/>
            <person name="Zwiers L.-H."/>
            <person name="Turgeon B."/>
            <person name="Goodwin S."/>
            <person name="Spatafora J."/>
            <person name="Crous P."/>
            <person name="Grigoriev I."/>
        </authorList>
    </citation>
    <scope>NUCLEOTIDE SEQUENCE</scope>
    <source>
        <strain evidence="2">CBS 115976</strain>
    </source>
</reference>
<dbReference type="EMBL" id="MU004242">
    <property type="protein sequence ID" value="KAF2664509.1"/>
    <property type="molecule type" value="Genomic_DNA"/>
</dbReference>
<name>A0A6A6TWS3_9PEZI</name>
<proteinExistence type="predicted"/>
<sequence length="312" mass="34609">MSTRYALLFWCVLLSQCFPSLAIPFASVGNLTIARDTFTGYRDADFKSDPMSIALAAAPIFLFARDTGHSPCYPESAIKLGSNPPEKNPGTDGNLGPAGIWTGVDCTDPGPYNGAYTKGRSFPLYVTPKYCSDLNQWRITYSVYYVHDGAMSEGHRHDWEDVTVVWTPTENEDNWQRNSVLLSQHGGRAHLGWGDVETVNGDEDVRDTSHGNYRAHPKVYVGFFKHPHFANKDDSFLTEDNLPSQRDEEYRSDDWYYIPTASDLVPGSVIGDWSAPNNRWNYGGATSSPWNINGGLNKQADICGFSGPGDDV</sequence>